<dbReference type="PROSITE" id="PS51910">
    <property type="entry name" value="GH18_2"/>
    <property type="match status" value="1"/>
</dbReference>
<keyword evidence="9 11" id="KW-0326">Glycosidase</keyword>
<proteinExistence type="inferred from homology"/>
<dbReference type="PROSITE" id="PS01095">
    <property type="entry name" value="GH18_1"/>
    <property type="match status" value="1"/>
</dbReference>
<keyword evidence="5" id="KW-0964">Secreted</keyword>
<keyword evidence="10" id="KW-0624">Polysaccharide degradation</keyword>
<dbReference type="EC" id="3.2.1.14" evidence="4"/>
<evidence type="ECO:0000256" key="9">
    <source>
        <dbReference type="ARBA" id="ARBA00023295"/>
    </source>
</evidence>
<evidence type="ECO:0000256" key="11">
    <source>
        <dbReference type="RuleBase" id="RU000489"/>
    </source>
</evidence>
<dbReference type="PANTHER" id="PTHR11177">
    <property type="entry name" value="CHITINASE"/>
    <property type="match status" value="1"/>
</dbReference>
<comment type="catalytic activity">
    <reaction evidence="1">
        <text>Random endo-hydrolysis of N-acetyl-beta-D-glucosaminide (1-&gt;4)-beta-linkages in chitin and chitodextrins.</text>
        <dbReference type="EC" id="3.2.1.14"/>
    </reaction>
</comment>
<comment type="caution">
    <text evidence="14">The sequence shown here is derived from an EMBL/GenBank/DDBJ whole genome shotgun (WGS) entry which is preliminary data.</text>
</comment>
<dbReference type="GeneID" id="92039188"/>
<sequence>MGSQETVKGRHHIFTFLLLCLLLRLSTAEQAWNQEGNASLPLAEPMEFSLFRRLEDGRCDENTPCADKSCCNKDSAAETKTTVIQQFVLPIAMPNRNAVIMPNRATNFAPSTCVAEVGGIAAQRGYDFCSTEKDPPCKNNCAQPPSTGLNTGNITNIVIGYYESWASYRRGACPQRKPNWIRADSITHLYVAFAYIKPDTYEVYPMEGTGEDIFRDIVDIKRNAPGLKVYASIGGWTFSDNGTITDADSSATHRPCGERWQAAPQERQKFINQLVNFMSNFGFDGVDLDWEYPGAPDRGGQDRDVDNFTSLIRDIREWFTAQSNGWGLSLTIPTSYWYMRWFDVEQLVKHVDWINLMTYDLHGSWDSPEDQIGSFVYAHTNLTEIKDALNLLWRNNVPANKAPIAPEPGCPFSSGGDAGACTGESGILSYDEINAIYETYHVDLHHDEEAAVMYFAWGSDPPQWVSYDNVQTIRDKVQFANEQGLLGLFIWSLDLDTDDAELLNAVLNDRGGLGSFREQNGVGPEDLTDWQPATGACYLSECDAFPTCDGAYKSVGLAINCDEEAGAGMQQRWVCCPRDNAPAASTCSWVSSFQSSLGGALQADCVLDCQGDQVAIAESKWYTEDDGEQKRCLSGYARYCCDTSETVQTACSMLKDECYSIGGDGKPDKGDPCARAGKKFMTYAQDTCQSGSGKVWCCDEVFDSSVSGGPVPPEPSKPGRLQKGAGKDCQYSYWTPGYGLSGPTAKPRALCCGGDAQVIYKKRSPVPLAWLFPDPVPEDADISYDLDIQADAFADEDPNDNGFGWVIMTGPEDQLTSLDRRDGSHWELFDCPGRETLVEDDRVTVRAVCVDDSPDSNCGDLFLGREIAGTVVEMPPDCGIGRHAMAVSMESATDQRLPARLHRKLAKRGETINLRSTPHVYNFTFDYDFSVLHGRADSDVQVRIDYSDEPGYWKAIVNNDPQRDPLSNLRRRREETERIVETEHGGSWKRYAHHSFRAEKRELAQARIQKRDDHEERHHAFHKRWFPAEDDWDVLSAIDDIKFETPVASRHIQETFPFWIFNEHLSCKLANIPYTAYFAVWADLSVDIKTSAILTVIGKLSDPSSFQKKTGILFRNEGSIQAGLHLEAQAKLSFSTGQIELFGMENFASPFNAPGIITVGPNFRVLGELKGVLSIHTDAHYQLDVVNWDYAQRYPNDNNDVESGLSLNNMEKAVGGAGLDDNKRSAFTWDVAARGDLTVTISPIVELGIIWNRKWRVQDTKIALQLNSYATLYGTAAVGSTTDANFCYGALAGCELFAQVTAPALKGSSRLTFGVSNSTLFGVNPNRRWSFYQSKKLNLGIVALLPLVPCLPRHRNRVLPRIHEPHVAGLVELALLHAGGGEGAQVAEGAADVRLVRVDVVVLAPFEEARRDQRRAAVALHRLSQDVEAVLHVELAAVAVRAVVVRVQRLAEGVDAVQSVEDVETGT</sequence>
<feature type="signal peptide" evidence="12">
    <location>
        <begin position="1"/>
        <end position="28"/>
    </location>
</feature>
<evidence type="ECO:0000259" key="13">
    <source>
        <dbReference type="PROSITE" id="PS51910"/>
    </source>
</evidence>
<dbReference type="Gene3D" id="3.20.20.80">
    <property type="entry name" value="Glycosidases"/>
    <property type="match status" value="1"/>
</dbReference>
<organism evidence="14 15">
    <name type="scientific">Apiospora hydei</name>
    <dbReference type="NCBI Taxonomy" id="1337664"/>
    <lineage>
        <taxon>Eukaryota</taxon>
        <taxon>Fungi</taxon>
        <taxon>Dikarya</taxon>
        <taxon>Ascomycota</taxon>
        <taxon>Pezizomycotina</taxon>
        <taxon>Sordariomycetes</taxon>
        <taxon>Xylariomycetidae</taxon>
        <taxon>Amphisphaeriales</taxon>
        <taxon>Apiosporaceae</taxon>
        <taxon>Apiospora</taxon>
    </lineage>
</organism>
<evidence type="ECO:0000313" key="15">
    <source>
        <dbReference type="Proteomes" id="UP001433268"/>
    </source>
</evidence>
<dbReference type="InterPro" id="IPR017853">
    <property type="entry name" value="GH"/>
</dbReference>
<gene>
    <name evidence="14" type="ORF">PG997_001813</name>
</gene>
<evidence type="ECO:0000256" key="2">
    <source>
        <dbReference type="ARBA" id="ARBA00004613"/>
    </source>
</evidence>
<protein>
    <recommendedName>
        <fullName evidence="4">chitinase</fullName>
        <ecNumber evidence="4">3.2.1.14</ecNumber>
    </recommendedName>
</protein>
<keyword evidence="15" id="KW-1185">Reference proteome</keyword>
<comment type="subcellular location">
    <subcellularLocation>
        <location evidence="2">Secreted</location>
    </subcellularLocation>
</comment>
<dbReference type="Pfam" id="PF00704">
    <property type="entry name" value="Glyco_hydro_18"/>
    <property type="match status" value="1"/>
</dbReference>
<dbReference type="PANTHER" id="PTHR11177:SF397">
    <property type="entry name" value="CHITINASE"/>
    <property type="match status" value="1"/>
</dbReference>
<evidence type="ECO:0000256" key="4">
    <source>
        <dbReference type="ARBA" id="ARBA00012729"/>
    </source>
</evidence>
<evidence type="ECO:0000256" key="1">
    <source>
        <dbReference type="ARBA" id="ARBA00000822"/>
    </source>
</evidence>
<keyword evidence="8" id="KW-0119">Carbohydrate metabolism</keyword>
<dbReference type="EMBL" id="JAQQWN010000003">
    <property type="protein sequence ID" value="KAK8091452.1"/>
    <property type="molecule type" value="Genomic_DNA"/>
</dbReference>
<keyword evidence="12" id="KW-0732">Signal</keyword>
<evidence type="ECO:0000256" key="10">
    <source>
        <dbReference type="ARBA" id="ARBA00023326"/>
    </source>
</evidence>
<feature type="chain" id="PRO_5046932012" description="chitinase" evidence="12">
    <location>
        <begin position="29"/>
        <end position="1467"/>
    </location>
</feature>
<accession>A0ABR1X7M7</accession>
<keyword evidence="6 11" id="KW-0378">Hydrolase</keyword>
<dbReference type="Proteomes" id="UP001433268">
    <property type="component" value="Unassembled WGS sequence"/>
</dbReference>
<dbReference type="SUPFAM" id="SSF54556">
    <property type="entry name" value="Chitinase insertion domain"/>
    <property type="match status" value="1"/>
</dbReference>
<evidence type="ECO:0000256" key="5">
    <source>
        <dbReference type="ARBA" id="ARBA00022525"/>
    </source>
</evidence>
<dbReference type="SUPFAM" id="SSF51445">
    <property type="entry name" value="(Trans)glycosidases"/>
    <property type="match status" value="1"/>
</dbReference>
<dbReference type="InterPro" id="IPR011583">
    <property type="entry name" value="Chitinase_II/V-like_cat"/>
</dbReference>
<dbReference type="SMART" id="SM00636">
    <property type="entry name" value="Glyco_18"/>
    <property type="match status" value="1"/>
</dbReference>
<comment type="similarity">
    <text evidence="3">Belongs to the glycosyl hydrolase 18 family. Chitinase class V subfamily.</text>
</comment>
<reference evidence="14 15" key="1">
    <citation type="submission" date="2023-01" db="EMBL/GenBank/DDBJ databases">
        <title>Analysis of 21 Apiospora genomes using comparative genomics revels a genus with tremendous synthesis potential of carbohydrate active enzymes and secondary metabolites.</title>
        <authorList>
            <person name="Sorensen T."/>
        </authorList>
    </citation>
    <scope>NUCLEOTIDE SEQUENCE [LARGE SCALE GENOMIC DNA]</scope>
    <source>
        <strain evidence="14 15">CBS 114990</strain>
    </source>
</reference>
<evidence type="ECO:0000313" key="14">
    <source>
        <dbReference type="EMBL" id="KAK8091452.1"/>
    </source>
</evidence>
<dbReference type="InterPro" id="IPR029070">
    <property type="entry name" value="Chitinase_insertion_sf"/>
</dbReference>
<dbReference type="Gene3D" id="3.10.50.10">
    <property type="match status" value="1"/>
</dbReference>
<dbReference type="InterPro" id="IPR001579">
    <property type="entry name" value="Glyco_hydro_18_chit_AS"/>
</dbReference>
<evidence type="ECO:0000256" key="12">
    <source>
        <dbReference type="SAM" id="SignalP"/>
    </source>
</evidence>
<evidence type="ECO:0000256" key="6">
    <source>
        <dbReference type="ARBA" id="ARBA00022801"/>
    </source>
</evidence>
<keyword evidence="7" id="KW-0146">Chitin degradation</keyword>
<evidence type="ECO:0000256" key="3">
    <source>
        <dbReference type="ARBA" id="ARBA00008682"/>
    </source>
</evidence>
<dbReference type="InterPro" id="IPR001223">
    <property type="entry name" value="Glyco_hydro18_cat"/>
</dbReference>
<dbReference type="RefSeq" id="XP_066673424.1">
    <property type="nucleotide sequence ID" value="XM_066806128.1"/>
</dbReference>
<dbReference type="InterPro" id="IPR050314">
    <property type="entry name" value="Glycosyl_Hydrlase_18"/>
</dbReference>
<evidence type="ECO:0000256" key="7">
    <source>
        <dbReference type="ARBA" id="ARBA00023024"/>
    </source>
</evidence>
<name>A0ABR1X7M7_9PEZI</name>
<feature type="domain" description="GH18" evidence="13">
    <location>
        <begin position="156"/>
        <end position="513"/>
    </location>
</feature>
<evidence type="ECO:0000256" key="8">
    <source>
        <dbReference type="ARBA" id="ARBA00023277"/>
    </source>
</evidence>